<proteinExistence type="predicted"/>
<gene>
    <name evidence="5" type="ORF">MNEG_0850</name>
</gene>
<dbReference type="Gene3D" id="3.30.420.10">
    <property type="entry name" value="Ribonuclease H-like superfamily/Ribonuclease H"/>
    <property type="match status" value="1"/>
</dbReference>
<evidence type="ECO:0000256" key="3">
    <source>
        <dbReference type="SAM" id="MobiDB-lite"/>
    </source>
</evidence>
<dbReference type="Gene3D" id="3.40.50.300">
    <property type="entry name" value="P-loop containing nucleotide triphosphate hydrolases"/>
    <property type="match status" value="1"/>
</dbReference>
<keyword evidence="6" id="KW-1185">Reference proteome</keyword>
<dbReference type="Pfam" id="PF01612">
    <property type="entry name" value="DNA_pol_A_exo1"/>
    <property type="match status" value="1"/>
</dbReference>
<sequence>MAAALWASSYADLLAAADSRWPPAGTEQQRQLNALARAVIDQNNKGKAAQQGPATKPIAGQYAIERGHAGNLLKAWAARAGGASGEAADTTVPSLNNVLRQQEAAGFFSSSPSPVKSGVVLLHLDIFRLLSVRAGPATVHQNGVWSGPTTPPAAALIGGGGSNGASNAGGIGNSRGGEAAPHWAVSYNELTAAADNQWPPAGTEQQQQLNVLARAAIDHYHTSAAGQGATVSAAPDASGHYVMPLTLAGDKLKLWAMRQSGGAGVVGLRVRNVLSYQQAAGLLSRHPSSAHAATGILCLDVAQLVGADRLTQACMAAASAASGASSAAAASGAGTASKQQQRTYVAVPCVRNAPAAQGATGGASVAPACAAQAQVRPDDSLLALPPAPGPLAAPLSLSGQSLQLPLPLNGDDAEWCSANVVVVEDASGCEAMLQHLRGCGYMGLDTEHADDDEASGNDSIAARNPQQRTGKLHRPTAASGRQLPRPRRLALLQIAAPQVHERLSGPGSAATLYLVDVLQPTAAAVLAEGGELRALLEDGTVTKVVHDAREDAAILQQQFALRLAGLFDTQVVFGLTSLAAAATQPTAAGPHSTGSNGATPEPEPPSSSSGNSSFQLRRIGLAALYERFGFPHPNKAAVSAKFDRQPRLWLQRPLTEDLIEYAASDVRYLVPLAARLRECFAAEATVHLSTLHARVMGGPPPELTPDTATGFAAMLCDGGDHAVFELSVDADGVPTYMLASGACGNDSRGSSDGSGDEGGSDSGGDGGTGNSGGGGGGGGGGGNGSTLVASAAPAGADIELEEEDEGVSSLLALMPARLKPHLQPYAMRRRGAPLLRELLLHGHERPARVRLSDGSAFDLPSRVPLSEALAALRDAKQRMGAGQYGTQEAAGPGGNSGSQTDSLGSLHGWLHRQKPQPSQKAQQVDGRTAGIFDQDNRMALPGSLHRISAAAGRDGSVTGLTFRVGRHLPGAAAPLRDLLAHLAQVHRDAATGAAFGGKLGGSASLLLLGRPGKGKTTLLRDVARVFADDLGLAVVVVDTNNEIAGDGADPHPCIGSAVRLQVPHHRSQAKVMLEAVQNHGPDVIIVDEIGSAEEAKAARNIAHRGVILVATAHGATLSDVLSNPDLSRLAGGLQSVILGDQAAARTADGAKTRLERAGAPVFQVLIELKERGRWRVHLSVEGSVDRLLEGRPADVQVRTWEVAGHGDSGGQSPPRVLVEFDTGGAAMQAAAAAAEAKAAAKGGRGGGEDGGAPLQFRRRFAQEFEGGWIVDLVQRAGAAVALRN</sequence>
<dbReference type="SUPFAM" id="SSF52540">
    <property type="entry name" value="P-loop containing nucleoside triphosphate hydrolases"/>
    <property type="match status" value="1"/>
</dbReference>
<feature type="region of interest" description="Disordered" evidence="3">
    <location>
        <begin position="585"/>
        <end position="613"/>
    </location>
</feature>
<dbReference type="InterPro" id="IPR003593">
    <property type="entry name" value="AAA+_ATPase"/>
</dbReference>
<feature type="region of interest" description="Disordered" evidence="3">
    <location>
        <begin position="744"/>
        <end position="788"/>
    </location>
</feature>
<feature type="region of interest" description="Disordered" evidence="3">
    <location>
        <begin position="879"/>
        <end position="926"/>
    </location>
</feature>
<dbReference type="InterPro" id="IPR012337">
    <property type="entry name" value="RNaseH-like_sf"/>
</dbReference>
<dbReference type="Proteomes" id="UP000054498">
    <property type="component" value="Unassembled WGS sequence"/>
</dbReference>
<dbReference type="InterPro" id="IPR036397">
    <property type="entry name" value="RNaseH_sf"/>
</dbReference>
<feature type="compositionally biased region" description="Low complexity" evidence="3">
    <location>
        <begin position="744"/>
        <end position="753"/>
    </location>
</feature>
<dbReference type="GO" id="GO:0005524">
    <property type="term" value="F:ATP binding"/>
    <property type="evidence" value="ECO:0007669"/>
    <property type="project" value="UniProtKB-KW"/>
</dbReference>
<dbReference type="GO" id="GO:0006139">
    <property type="term" value="P:nucleobase-containing compound metabolic process"/>
    <property type="evidence" value="ECO:0007669"/>
    <property type="project" value="InterPro"/>
</dbReference>
<dbReference type="PANTHER" id="PTHR20953">
    <property type="entry name" value="KINASE-RELATED"/>
    <property type="match status" value="1"/>
</dbReference>
<accession>A0A0D2MX75</accession>
<evidence type="ECO:0000256" key="1">
    <source>
        <dbReference type="ARBA" id="ARBA00022741"/>
    </source>
</evidence>
<evidence type="ECO:0000313" key="5">
    <source>
        <dbReference type="EMBL" id="KIZ07095.1"/>
    </source>
</evidence>
<dbReference type="OrthoDB" id="26838at2759"/>
<dbReference type="InterPro" id="IPR002562">
    <property type="entry name" value="3'-5'_exonuclease_dom"/>
</dbReference>
<organism evidence="5 6">
    <name type="scientific">Monoraphidium neglectum</name>
    <dbReference type="NCBI Taxonomy" id="145388"/>
    <lineage>
        <taxon>Eukaryota</taxon>
        <taxon>Viridiplantae</taxon>
        <taxon>Chlorophyta</taxon>
        <taxon>core chlorophytes</taxon>
        <taxon>Chlorophyceae</taxon>
        <taxon>CS clade</taxon>
        <taxon>Sphaeropleales</taxon>
        <taxon>Selenastraceae</taxon>
        <taxon>Monoraphidium</taxon>
    </lineage>
</organism>
<dbReference type="EMBL" id="KK100295">
    <property type="protein sequence ID" value="KIZ07095.1"/>
    <property type="molecule type" value="Genomic_DNA"/>
</dbReference>
<feature type="region of interest" description="Disordered" evidence="3">
    <location>
        <begin position="450"/>
        <end position="482"/>
    </location>
</feature>
<dbReference type="RefSeq" id="XP_013906114.1">
    <property type="nucleotide sequence ID" value="XM_014050660.1"/>
</dbReference>
<dbReference type="InterPro" id="IPR045735">
    <property type="entry name" value="Spore_III_AA_AAA+_ATPase"/>
</dbReference>
<evidence type="ECO:0000259" key="4">
    <source>
        <dbReference type="SMART" id="SM00382"/>
    </source>
</evidence>
<dbReference type="GeneID" id="25726968"/>
<dbReference type="InterPro" id="IPR027417">
    <property type="entry name" value="P-loop_NTPase"/>
</dbReference>
<feature type="compositionally biased region" description="Gly residues" evidence="3">
    <location>
        <begin position="760"/>
        <end position="784"/>
    </location>
</feature>
<name>A0A0D2MX75_9CHLO</name>
<dbReference type="Pfam" id="PF19568">
    <property type="entry name" value="Spore_III_AA"/>
    <property type="match status" value="1"/>
</dbReference>
<dbReference type="SMART" id="SM00382">
    <property type="entry name" value="AAA"/>
    <property type="match status" value="1"/>
</dbReference>
<keyword evidence="1" id="KW-0547">Nucleotide-binding</keyword>
<reference evidence="5 6" key="1">
    <citation type="journal article" date="2013" name="BMC Genomics">
        <title>Reconstruction of the lipid metabolism for the microalga Monoraphidium neglectum from its genome sequence reveals characteristics suitable for biofuel production.</title>
        <authorList>
            <person name="Bogen C."/>
            <person name="Al-Dilaimi A."/>
            <person name="Albersmeier A."/>
            <person name="Wichmann J."/>
            <person name="Grundmann M."/>
            <person name="Rupp O."/>
            <person name="Lauersen K.J."/>
            <person name="Blifernez-Klassen O."/>
            <person name="Kalinowski J."/>
            <person name="Goesmann A."/>
            <person name="Mussgnug J.H."/>
            <person name="Kruse O."/>
        </authorList>
    </citation>
    <scope>NUCLEOTIDE SEQUENCE [LARGE SCALE GENOMIC DNA]</scope>
    <source>
        <strain evidence="5 6">SAG 48.87</strain>
    </source>
</reference>
<dbReference type="SUPFAM" id="SSF53098">
    <property type="entry name" value="Ribonuclease H-like"/>
    <property type="match status" value="1"/>
</dbReference>
<dbReference type="GO" id="GO:0008408">
    <property type="term" value="F:3'-5' exonuclease activity"/>
    <property type="evidence" value="ECO:0007669"/>
    <property type="project" value="InterPro"/>
</dbReference>
<protein>
    <recommendedName>
        <fullName evidence="4">AAA+ ATPase domain-containing protein</fullName>
    </recommendedName>
</protein>
<dbReference type="KEGG" id="mng:MNEG_0850"/>
<keyword evidence="2" id="KW-0067">ATP-binding</keyword>
<dbReference type="STRING" id="145388.A0A0D2MX75"/>
<dbReference type="GO" id="GO:0003676">
    <property type="term" value="F:nucleic acid binding"/>
    <property type="evidence" value="ECO:0007669"/>
    <property type="project" value="InterPro"/>
</dbReference>
<feature type="domain" description="AAA+ ATPase" evidence="4">
    <location>
        <begin position="1001"/>
        <end position="1143"/>
    </location>
</feature>
<evidence type="ECO:0000313" key="6">
    <source>
        <dbReference type="Proteomes" id="UP000054498"/>
    </source>
</evidence>
<dbReference type="PANTHER" id="PTHR20953:SF13">
    <property type="entry name" value="EXPRESSED PROTEIN"/>
    <property type="match status" value="1"/>
</dbReference>
<evidence type="ECO:0000256" key="2">
    <source>
        <dbReference type="ARBA" id="ARBA00022840"/>
    </source>
</evidence>